<reference evidence="2" key="2">
    <citation type="submission" date="2023-04" db="EMBL/GenBank/DDBJ databases">
        <authorList>
            <person name="Bruccoleri R.E."/>
            <person name="Oakeley E.J."/>
            <person name="Faust A.-M."/>
            <person name="Dessus-Babus S."/>
            <person name="Altorfer M."/>
            <person name="Burckhardt D."/>
            <person name="Oertli M."/>
            <person name="Naumann U."/>
            <person name="Petersen F."/>
            <person name="Wong J."/>
        </authorList>
    </citation>
    <scope>NUCLEOTIDE SEQUENCE</scope>
    <source>
        <strain evidence="2">GSM-AAB239-AS_SAM_17_03QT</strain>
        <tissue evidence="2">Leaf</tissue>
    </source>
</reference>
<proteinExistence type="predicted"/>
<accession>A0AAX6H4K7</accession>
<evidence type="ECO:0000256" key="1">
    <source>
        <dbReference type="SAM" id="MobiDB-lite"/>
    </source>
</evidence>
<comment type="caution">
    <text evidence="2">The sequence shown here is derived from an EMBL/GenBank/DDBJ whole genome shotgun (WGS) entry which is preliminary data.</text>
</comment>
<dbReference type="AlphaFoldDB" id="A0AAX6H4K7"/>
<gene>
    <name evidence="2" type="ORF">M6B38_332100</name>
</gene>
<evidence type="ECO:0000313" key="2">
    <source>
        <dbReference type="EMBL" id="KAJ6835507.1"/>
    </source>
</evidence>
<protein>
    <submittedName>
        <fullName evidence="2">Mucin-2-like</fullName>
    </submittedName>
</protein>
<name>A0AAX6H4K7_IRIPA</name>
<feature type="region of interest" description="Disordered" evidence="1">
    <location>
        <begin position="31"/>
        <end position="56"/>
    </location>
</feature>
<keyword evidence="3" id="KW-1185">Reference proteome</keyword>
<evidence type="ECO:0000313" key="3">
    <source>
        <dbReference type="Proteomes" id="UP001140949"/>
    </source>
</evidence>
<reference evidence="2" key="1">
    <citation type="journal article" date="2023" name="GigaByte">
        <title>Genome assembly of the bearded iris, Iris pallida Lam.</title>
        <authorList>
            <person name="Bruccoleri R.E."/>
            <person name="Oakeley E.J."/>
            <person name="Faust A.M.E."/>
            <person name="Altorfer M."/>
            <person name="Dessus-Babus S."/>
            <person name="Burckhardt D."/>
            <person name="Oertli M."/>
            <person name="Naumann U."/>
            <person name="Petersen F."/>
            <person name="Wong J."/>
        </authorList>
    </citation>
    <scope>NUCLEOTIDE SEQUENCE</scope>
    <source>
        <strain evidence="2">GSM-AAB239-AS_SAM_17_03QT</strain>
    </source>
</reference>
<dbReference type="EMBL" id="JANAVB010013398">
    <property type="protein sequence ID" value="KAJ6835507.1"/>
    <property type="molecule type" value="Genomic_DNA"/>
</dbReference>
<organism evidence="2 3">
    <name type="scientific">Iris pallida</name>
    <name type="common">Sweet iris</name>
    <dbReference type="NCBI Taxonomy" id="29817"/>
    <lineage>
        <taxon>Eukaryota</taxon>
        <taxon>Viridiplantae</taxon>
        <taxon>Streptophyta</taxon>
        <taxon>Embryophyta</taxon>
        <taxon>Tracheophyta</taxon>
        <taxon>Spermatophyta</taxon>
        <taxon>Magnoliopsida</taxon>
        <taxon>Liliopsida</taxon>
        <taxon>Asparagales</taxon>
        <taxon>Iridaceae</taxon>
        <taxon>Iridoideae</taxon>
        <taxon>Irideae</taxon>
        <taxon>Iris</taxon>
    </lineage>
</organism>
<dbReference type="Proteomes" id="UP001140949">
    <property type="component" value="Unassembled WGS sequence"/>
</dbReference>
<sequence length="117" mass="13507">MSRSGRTKMRDGAGVDLLWERRWIRRQRAVAPHPSGGHAVRRLRGGRGRREGSYVDTDTDTDWGPVCWARNLIVICNMVANGVDWTRTHGSGHENFCDDGFCCLWWWIALCGERHRR</sequence>